<reference evidence="3 4" key="1">
    <citation type="submission" date="2018-06" db="EMBL/GenBank/DDBJ databases">
        <title>Three novel Pseudomonas species isolated from symptomatic oak.</title>
        <authorList>
            <person name="Bueno-Gonzalez V."/>
            <person name="Brady C."/>
        </authorList>
    </citation>
    <scope>NUCLEOTIDE SEQUENCE [LARGE SCALE GENOMIC DNA]</scope>
    <source>
        <strain evidence="3 4">P26B</strain>
    </source>
</reference>
<accession>A0ABY1ZBR9</accession>
<evidence type="ECO:0000313" key="3">
    <source>
        <dbReference type="EMBL" id="TBV09473.1"/>
    </source>
</evidence>
<feature type="domain" description="FAD-binding FR-type" evidence="2">
    <location>
        <begin position="16"/>
        <end position="135"/>
    </location>
</feature>
<dbReference type="Pfam" id="PF08021">
    <property type="entry name" value="FAD_binding_9"/>
    <property type="match status" value="1"/>
</dbReference>
<organism evidence="3 4">
    <name type="scientific">Phytopseudomonas dryadis</name>
    <dbReference type="NCBI Taxonomy" id="2487520"/>
    <lineage>
        <taxon>Bacteria</taxon>
        <taxon>Pseudomonadati</taxon>
        <taxon>Pseudomonadota</taxon>
        <taxon>Gammaproteobacteria</taxon>
        <taxon>Pseudomonadales</taxon>
        <taxon>Pseudomonadaceae</taxon>
        <taxon>Phytopseudomonas</taxon>
    </lineage>
</organism>
<comment type="caution">
    <text evidence="3">The sequence shown here is derived from an EMBL/GenBank/DDBJ whole genome shotgun (WGS) entry which is preliminary data.</text>
</comment>
<proteinExistence type="inferred from homology"/>
<evidence type="ECO:0000256" key="1">
    <source>
        <dbReference type="ARBA" id="ARBA00035644"/>
    </source>
</evidence>
<dbReference type="EMBL" id="QJUM01000002">
    <property type="protein sequence ID" value="TBV09473.1"/>
    <property type="molecule type" value="Genomic_DNA"/>
</dbReference>
<dbReference type="InterPro" id="IPR017927">
    <property type="entry name" value="FAD-bd_FR_type"/>
</dbReference>
<dbReference type="SUPFAM" id="SSF63380">
    <property type="entry name" value="Riboflavin synthase domain-like"/>
    <property type="match status" value="1"/>
</dbReference>
<dbReference type="InterPro" id="IPR013113">
    <property type="entry name" value="SIP_FAD-bd"/>
</dbReference>
<gene>
    <name evidence="3" type="ORF">DNK34_02765</name>
</gene>
<protein>
    <submittedName>
        <fullName evidence="3">NADPH-dependent ferric siderophore reductase</fullName>
    </submittedName>
</protein>
<sequence>MTATASNSVQRVMHDIVRRHLAVARVVDITPRMRRVTFTGSELQGFVSAAADDHIKLLFASNAEERRRLDDFLAGRDGDRPVMRDYTPRRYDAGSGELDVDFVLHGDGPAATWAAQAQPGQHLHIAGPRSSLVVPDIFDSYLLIGDETALPAIGRWLEGLAPGRRVTVLVEIEDEAEKQALPSAAEVSLHWLMRNDRRSLVDAAAELQLPAGDLYAWVACEASQSRKIRRLLIEQHGVDEERLKAAGYWRRDDETTA</sequence>
<dbReference type="PROSITE" id="PS51384">
    <property type="entry name" value="FAD_FR"/>
    <property type="match status" value="1"/>
</dbReference>
<dbReference type="PANTHER" id="PTHR30157">
    <property type="entry name" value="FERRIC REDUCTASE, NADPH-DEPENDENT"/>
    <property type="match status" value="1"/>
</dbReference>
<evidence type="ECO:0000259" key="2">
    <source>
        <dbReference type="PROSITE" id="PS51384"/>
    </source>
</evidence>
<dbReference type="Gene3D" id="2.40.30.10">
    <property type="entry name" value="Translation factors"/>
    <property type="match status" value="1"/>
</dbReference>
<dbReference type="InterPro" id="IPR017938">
    <property type="entry name" value="Riboflavin_synthase-like_b-brl"/>
</dbReference>
<evidence type="ECO:0000313" key="4">
    <source>
        <dbReference type="Proteomes" id="UP000291334"/>
    </source>
</evidence>
<comment type="similarity">
    <text evidence="1">Belongs to the SIP oxidoreductase family.</text>
</comment>
<name>A0ABY1ZBR9_9GAMM</name>
<dbReference type="CDD" id="cd06193">
    <property type="entry name" value="siderophore_interacting"/>
    <property type="match status" value="1"/>
</dbReference>
<dbReference type="RefSeq" id="WP_131177540.1">
    <property type="nucleotide sequence ID" value="NZ_QJUM01000002.1"/>
</dbReference>
<dbReference type="InterPro" id="IPR007037">
    <property type="entry name" value="SIP_rossman_dom"/>
</dbReference>
<keyword evidence="4" id="KW-1185">Reference proteome</keyword>
<dbReference type="InterPro" id="IPR039374">
    <property type="entry name" value="SIP_fam"/>
</dbReference>
<dbReference type="PANTHER" id="PTHR30157:SF0">
    <property type="entry name" value="NADPH-DEPENDENT FERRIC-CHELATE REDUCTASE"/>
    <property type="match status" value="1"/>
</dbReference>
<dbReference type="Pfam" id="PF04954">
    <property type="entry name" value="SIP"/>
    <property type="match status" value="1"/>
</dbReference>
<dbReference type="Gene3D" id="3.40.50.80">
    <property type="entry name" value="Nucleotide-binding domain of ferredoxin-NADP reductase (FNR) module"/>
    <property type="match status" value="1"/>
</dbReference>
<dbReference type="Proteomes" id="UP000291334">
    <property type="component" value="Unassembled WGS sequence"/>
</dbReference>
<dbReference type="InterPro" id="IPR039261">
    <property type="entry name" value="FNR_nucleotide-bd"/>
</dbReference>